<dbReference type="FunFam" id="3.90.70.130:FF:000002">
    <property type="entry name" value="Zinc finger containing ubiquitin peptidase 1"/>
    <property type="match status" value="1"/>
</dbReference>
<feature type="compositionally biased region" description="Basic and acidic residues" evidence="20">
    <location>
        <begin position="267"/>
        <end position="277"/>
    </location>
</feature>
<comment type="function">
    <text evidence="18">Deubiquitinase with endodeubiquitinase activity that specifically interacts with and cleaves 'Lys-63'-linked long polyubiquitin chains. Shows only weak activity against 'Lys-11' and 'Lys-48'-linked chains. Plays an important role in genome stability pathways, functioning to prevent spontaneous DNA damage and also promote cellular survival in response to exogenous DNA damage. Modulates the ubiquitination status of replication protein A (RPA) complex proteins in response to replication stress.</text>
</comment>
<evidence type="ECO:0000313" key="24">
    <source>
        <dbReference type="RefSeq" id="XP_031431920.1"/>
    </source>
</evidence>
<evidence type="ECO:0000256" key="2">
    <source>
        <dbReference type="ARBA" id="ARBA00004123"/>
    </source>
</evidence>
<evidence type="ECO:0000256" key="16">
    <source>
        <dbReference type="ARBA" id="ARBA00029662"/>
    </source>
</evidence>
<reference evidence="23 24" key="1">
    <citation type="submission" date="2025-04" db="UniProtKB">
        <authorList>
            <consortium name="RefSeq"/>
        </authorList>
    </citation>
    <scope>IDENTIFICATION</scope>
</reference>
<organism evidence="22 23">
    <name type="scientific">Clupea harengus</name>
    <name type="common">Atlantic herring</name>
    <dbReference type="NCBI Taxonomy" id="7950"/>
    <lineage>
        <taxon>Eukaryota</taxon>
        <taxon>Metazoa</taxon>
        <taxon>Chordata</taxon>
        <taxon>Craniata</taxon>
        <taxon>Vertebrata</taxon>
        <taxon>Euteleostomi</taxon>
        <taxon>Actinopterygii</taxon>
        <taxon>Neopterygii</taxon>
        <taxon>Teleostei</taxon>
        <taxon>Clupei</taxon>
        <taxon>Clupeiformes</taxon>
        <taxon>Clupeoidei</taxon>
        <taxon>Clupeidae</taxon>
        <taxon>Clupea</taxon>
    </lineage>
</organism>
<dbReference type="SUPFAM" id="SSF57667">
    <property type="entry name" value="beta-beta-alpha zinc fingers"/>
    <property type="match status" value="1"/>
</dbReference>
<keyword evidence="8" id="KW-0963">Cytoplasm</keyword>
<accession>A0A6P3VSL3</accession>
<dbReference type="PROSITE" id="PS50157">
    <property type="entry name" value="ZINC_FINGER_C2H2_2"/>
    <property type="match status" value="1"/>
</dbReference>
<dbReference type="GO" id="GO:0005737">
    <property type="term" value="C:cytoplasm"/>
    <property type="evidence" value="ECO:0007669"/>
    <property type="project" value="UniProtKB-SubCell"/>
</dbReference>
<evidence type="ECO:0000256" key="1">
    <source>
        <dbReference type="ARBA" id="ARBA00000707"/>
    </source>
</evidence>
<dbReference type="SMART" id="SM00355">
    <property type="entry name" value="ZnF_C2H2"/>
    <property type="match status" value="4"/>
</dbReference>
<keyword evidence="13" id="KW-0862">Zinc</keyword>
<feature type="region of interest" description="Disordered" evidence="20">
    <location>
        <begin position="243"/>
        <end position="277"/>
    </location>
</feature>
<dbReference type="InterPro" id="IPR050688">
    <property type="entry name" value="Zinc_finger/UBP_domain"/>
</dbReference>
<evidence type="ECO:0000256" key="12">
    <source>
        <dbReference type="ARBA" id="ARBA00022801"/>
    </source>
</evidence>
<sequence>MPICEICSEDVASEAEMRTHLLLIHLENEMPCPFCSLSGVSYDELSLHINTAHAEMPSTSSVEGSVTHRGPACTENRGKRRTVTRKERHWAESLPPGTPSIQTLMPVAESSADASVGSVCGANSRPTTHSTESGTHTKNTKERQESLEEHVALKQKRLSSPLKEKLFPCPMCSLVCRDGLILQEHVELHLQEQTINEGAETDEVASASSMNTGAKRYGCPFCSLSFPDGLSLQEHVELHLENGAATGEERSSSDLTLARQLQEEEEEKRKQQEAKREAEEFKKLQKQFGMDGSGGYRKQIERNMERAVSRGNMVPTEFHRKRAELMESLATGMDDGKTRTPGLMGALCDYFRREPRDTAHVWLSADTDHYSSSAGDKGWGCGYRNFQMLLSSLHKQEPYNNVLSDIPIPNIPRVQALIEEAWKQGVDPAGASHYNNRIQGTRAWVGTTEIYSLFTSLSANARVVDFHKATGQGGTHPHLFDWVKQYFSQSATRNGRLSPRVVQTSLPPIYLQHQGHSRSVVGLEQKRNGSLCLLLFDPGCSPSEMARLLEQDTAVVTIAIRRMRKFPNHLKHQQYQVLVVEGLLTPEQKQRQIANSRTFQAERIP</sequence>
<evidence type="ECO:0000256" key="17">
    <source>
        <dbReference type="ARBA" id="ARBA00031481"/>
    </source>
</evidence>
<dbReference type="AlphaFoldDB" id="A0A6P3VSL3"/>
<evidence type="ECO:0000256" key="13">
    <source>
        <dbReference type="ARBA" id="ARBA00022833"/>
    </source>
</evidence>
<dbReference type="EC" id="3.4.19.12" evidence="6"/>
<dbReference type="PANTHER" id="PTHR24403">
    <property type="entry name" value="ZINC FINGER PROTEIN"/>
    <property type="match status" value="1"/>
</dbReference>
<dbReference type="CTD" id="562478"/>
<evidence type="ECO:0000256" key="18">
    <source>
        <dbReference type="ARBA" id="ARBA00045669"/>
    </source>
</evidence>
<evidence type="ECO:0000256" key="20">
    <source>
        <dbReference type="SAM" id="MobiDB-lite"/>
    </source>
</evidence>
<evidence type="ECO:0000313" key="22">
    <source>
        <dbReference type="Proteomes" id="UP000515152"/>
    </source>
</evidence>
<evidence type="ECO:0000256" key="3">
    <source>
        <dbReference type="ARBA" id="ARBA00004496"/>
    </source>
</evidence>
<name>A0A6P3VSL3_CLUHA</name>
<evidence type="ECO:0000256" key="7">
    <source>
        <dbReference type="ARBA" id="ARBA00021993"/>
    </source>
</evidence>
<feature type="region of interest" description="Disordered" evidence="20">
    <location>
        <begin position="116"/>
        <end position="150"/>
    </location>
</feature>
<keyword evidence="10" id="KW-0677">Repeat</keyword>
<dbReference type="Proteomes" id="UP000515152">
    <property type="component" value="Chromosome 11"/>
</dbReference>
<feature type="region of interest" description="Disordered" evidence="20">
    <location>
        <begin position="56"/>
        <end position="101"/>
    </location>
</feature>
<feature type="compositionally biased region" description="Basic residues" evidence="20">
    <location>
        <begin position="78"/>
        <end position="88"/>
    </location>
</feature>
<dbReference type="RefSeq" id="XP_031431920.1">
    <property type="nucleotide sequence ID" value="XM_031576060.1"/>
</dbReference>
<dbReference type="InterPro" id="IPR012462">
    <property type="entry name" value="UFSP1/2_DUB_cat"/>
</dbReference>
<keyword evidence="22" id="KW-1185">Reference proteome</keyword>
<evidence type="ECO:0000256" key="8">
    <source>
        <dbReference type="ARBA" id="ARBA00022490"/>
    </source>
</evidence>
<evidence type="ECO:0000256" key="5">
    <source>
        <dbReference type="ARBA" id="ARBA00011274"/>
    </source>
</evidence>
<comment type="catalytic activity">
    <reaction evidence="1">
        <text>Thiol-dependent hydrolysis of ester, thioester, amide, peptide and isopeptide bonds formed by the C-terminal Gly of ubiquitin (a 76-residue protein attached to proteins as an intracellular targeting signal).</text>
        <dbReference type="EC" id="3.4.19.12"/>
    </reaction>
</comment>
<gene>
    <name evidence="23 24" type="primary">zufsp</name>
</gene>
<dbReference type="GO" id="GO:0004843">
    <property type="term" value="F:cysteine-type deubiquitinase activity"/>
    <property type="evidence" value="ECO:0007669"/>
    <property type="project" value="UniProtKB-EC"/>
</dbReference>
<comment type="subcellular location">
    <subcellularLocation>
        <location evidence="3">Cytoplasm</location>
    </subcellularLocation>
    <subcellularLocation>
        <location evidence="2">Nucleus</location>
    </subcellularLocation>
</comment>
<evidence type="ECO:0000256" key="10">
    <source>
        <dbReference type="ARBA" id="ARBA00022737"/>
    </source>
</evidence>
<protein>
    <recommendedName>
        <fullName evidence="7">Zinc finger-containing ubiquitin peptidase 1</fullName>
        <ecNumber evidence="6">3.4.19.12</ecNumber>
    </recommendedName>
    <alternativeName>
        <fullName evidence="17">Lys-63-specific deubiquitinase ZUFSP</fullName>
    </alternativeName>
    <alternativeName>
        <fullName evidence="16">Zinc finger with UFM1-specific peptidase domain protein</fullName>
    </alternativeName>
</protein>
<evidence type="ECO:0000256" key="4">
    <source>
        <dbReference type="ARBA" id="ARBA00010469"/>
    </source>
</evidence>
<evidence type="ECO:0000256" key="6">
    <source>
        <dbReference type="ARBA" id="ARBA00012759"/>
    </source>
</evidence>
<evidence type="ECO:0000256" key="15">
    <source>
        <dbReference type="ARBA" id="ARBA00023242"/>
    </source>
</evidence>
<dbReference type="GO" id="GO:0005634">
    <property type="term" value="C:nucleus"/>
    <property type="evidence" value="ECO:0007669"/>
    <property type="project" value="UniProtKB-SubCell"/>
</dbReference>
<dbReference type="InterPro" id="IPR036236">
    <property type="entry name" value="Znf_C2H2_sf"/>
</dbReference>
<evidence type="ECO:0000256" key="9">
    <source>
        <dbReference type="ARBA" id="ARBA00022723"/>
    </source>
</evidence>
<dbReference type="GeneID" id="105897632"/>
<evidence type="ECO:0000313" key="23">
    <source>
        <dbReference type="RefSeq" id="XP_012680038.2"/>
    </source>
</evidence>
<comment type="similarity">
    <text evidence="4">Belongs to the peptidase C78 family. ZUFSP subfamily.</text>
</comment>
<dbReference type="RefSeq" id="XP_012680038.2">
    <property type="nucleotide sequence ID" value="XM_012824584.3"/>
</dbReference>
<comment type="subunit">
    <text evidence="5">Interacts with RPA1 and RPA2.</text>
</comment>
<evidence type="ECO:0000256" key="11">
    <source>
        <dbReference type="ARBA" id="ARBA00022771"/>
    </source>
</evidence>
<dbReference type="InterPro" id="IPR013087">
    <property type="entry name" value="Znf_C2H2_type"/>
</dbReference>
<keyword evidence="9" id="KW-0479">Metal-binding</keyword>
<dbReference type="PROSITE" id="PS00028">
    <property type="entry name" value="ZINC_FINGER_C2H2_1"/>
    <property type="match status" value="3"/>
</dbReference>
<dbReference type="Pfam" id="PF07910">
    <property type="entry name" value="Peptidase_C78"/>
    <property type="match status" value="1"/>
</dbReference>
<evidence type="ECO:0000259" key="21">
    <source>
        <dbReference type="PROSITE" id="PS50157"/>
    </source>
</evidence>
<dbReference type="OrthoDB" id="288987at2759"/>
<dbReference type="PANTHER" id="PTHR24403:SF82">
    <property type="entry name" value="ZINC FINGER-CONTAINING UBIQUITIN PEPTIDASE 1"/>
    <property type="match status" value="1"/>
</dbReference>
<keyword evidence="11 19" id="KW-0863">Zinc-finger</keyword>
<dbReference type="KEGG" id="char:105897632"/>
<feature type="domain" description="C2H2-type" evidence="21">
    <location>
        <begin position="217"/>
        <end position="244"/>
    </location>
</feature>
<proteinExistence type="inferred from homology"/>
<evidence type="ECO:0000256" key="19">
    <source>
        <dbReference type="PROSITE-ProRule" id="PRU00042"/>
    </source>
</evidence>
<feature type="compositionally biased region" description="Basic and acidic residues" evidence="20">
    <location>
        <begin position="139"/>
        <end position="150"/>
    </location>
</feature>
<dbReference type="Gene3D" id="3.30.160.60">
    <property type="entry name" value="Classic Zinc Finger"/>
    <property type="match status" value="2"/>
</dbReference>
<keyword evidence="14" id="KW-0007">Acetylation</keyword>
<dbReference type="Gene3D" id="3.90.70.130">
    <property type="match status" value="1"/>
</dbReference>
<feature type="compositionally biased region" description="Polar residues" evidence="20">
    <location>
        <begin position="124"/>
        <end position="137"/>
    </location>
</feature>
<keyword evidence="12" id="KW-0378">Hydrolase</keyword>
<keyword evidence="15" id="KW-0539">Nucleus</keyword>
<dbReference type="GO" id="GO:0008270">
    <property type="term" value="F:zinc ion binding"/>
    <property type="evidence" value="ECO:0007669"/>
    <property type="project" value="UniProtKB-KW"/>
</dbReference>
<evidence type="ECO:0000256" key="14">
    <source>
        <dbReference type="ARBA" id="ARBA00022990"/>
    </source>
</evidence>